<evidence type="ECO:0000259" key="1">
    <source>
        <dbReference type="Pfam" id="PF00899"/>
    </source>
</evidence>
<dbReference type="PANTHER" id="PTHR10953:SF247">
    <property type="entry name" value="SLL6053 PROTEIN"/>
    <property type="match status" value="1"/>
</dbReference>
<keyword evidence="4" id="KW-1185">Reference proteome</keyword>
<dbReference type="Gene3D" id="3.90.1200.10">
    <property type="match status" value="1"/>
</dbReference>
<comment type="caution">
    <text evidence="3">The sequence shown here is derived from an EMBL/GenBank/DDBJ whole genome shotgun (WGS) entry which is preliminary data.</text>
</comment>
<evidence type="ECO:0000313" key="3">
    <source>
        <dbReference type="EMBL" id="MEI1248990.1"/>
    </source>
</evidence>
<evidence type="ECO:0000259" key="2">
    <source>
        <dbReference type="Pfam" id="PF01636"/>
    </source>
</evidence>
<dbReference type="RefSeq" id="WP_264396519.1">
    <property type="nucleotide sequence ID" value="NZ_JBAMYB010000006.1"/>
</dbReference>
<dbReference type="EMBL" id="JBAMYC010000006">
    <property type="protein sequence ID" value="MEI1248990.1"/>
    <property type="molecule type" value="Genomic_DNA"/>
</dbReference>
<dbReference type="SUPFAM" id="SSF56112">
    <property type="entry name" value="Protein kinase-like (PK-like)"/>
    <property type="match status" value="1"/>
</dbReference>
<dbReference type="Gene3D" id="3.40.50.720">
    <property type="entry name" value="NAD(P)-binding Rossmann-like Domain"/>
    <property type="match status" value="1"/>
</dbReference>
<dbReference type="PANTHER" id="PTHR10953">
    <property type="entry name" value="UBIQUITIN-ACTIVATING ENZYME E1"/>
    <property type="match status" value="1"/>
</dbReference>
<accession>A0ABU8CJP5</accession>
<proteinExistence type="predicted"/>
<dbReference type="InterPro" id="IPR045886">
    <property type="entry name" value="ThiF/MoeB/HesA"/>
</dbReference>
<sequence>MSGLRTLQGTCRSLADDLLAATAAEACAIGYAHFDPITESWVLAEASPVDQSAYVSRTSTSVCLHPAVLVDIANRARAERLSPVMIHTHPHAAGRPVFSPIDDAGEKEMKAFFDRRAPQARPLAMVIGPQGLSARRLGLQTPIDVWEVGTGLTLLSDAAGGFQDSDLRHDRQIRAFGRDGQQMIARLKILVVGAGGTGSATVQQLAYLGAENVTIVDPDSVEATNLNRLIGATAADIGTPKVDVARRAILAVNPKAAVQGIVGDIVDGPVAGLIGGFDFVFLCTDSHASRAVVGQAAYQYLVPAIDLGVSLTVADGLVSHMTGRVQMLAPGLPCLICTGALNGEQIRREMLTPAQRAADPYVLGAHIPQPAVVSINSTVASLAVTMFLGAVTAMPAQSRFQYYDGVRGTVRPTAAAQRCGCIVCSPSGALGHGPSWPLPVPQEHTMFDERRNVLWIGEAPGALMMREFGNRRCIIERCDPTSLLLKAGFARAVVVNVNGRQEDELLKAIGRDALQLVDHGLRVDVIAPDDAATGRIQDRLGTLAGLPSVGLHTAPQAPAIAEVIARYDAGKIPRLDLDISTADDREPLREADKILFKRAFPQCSRITLVELGGGRSAARVFAVHMIVDRSNIGAWPQPAFAKLDRRDKIAQEHDNYRNFAERFIPFGLRPNIDELIHGSQRSLLVGSFVDRSESLWTLARRNVAGPAITALLDETLGGWRDQGYASDPVKVAVAVALRNIGLWDPDRIDPCYVERATEAGVFETPEMLWTALASLEQTYRQAPIHGDLHGDNVRVRGSSAILIDLASVTLGPLTADLAALEAWLAFEVPPDVDQHRYDDPEWATVIERIYAPAAFRHPPGPARPATRFAWIEAVVRQIRTMGIAIQTCPGEYQTAVAVQLLRRCQWADGPDADRGRRARGYRIAAHLVADLCGGTP</sequence>
<feature type="domain" description="Aminoglycoside phosphotransferase" evidence="2">
    <location>
        <begin position="762"/>
        <end position="830"/>
    </location>
</feature>
<keyword evidence="3" id="KW-0548">Nucleotidyltransferase</keyword>
<reference evidence="3 4" key="1">
    <citation type="submission" date="2024-01" db="EMBL/GenBank/DDBJ databases">
        <title>Draft genome sequences of three bacterial strains isolated from Acacia saligna represent a potential new species within the genus Rhizobium.</title>
        <authorList>
            <person name="Tambong J.T."/>
            <person name="Mnasri B."/>
        </authorList>
    </citation>
    <scope>NUCLEOTIDE SEQUENCE [LARGE SCALE GENOMIC DNA]</scope>
    <source>
        <strain evidence="3 4">1AS12I</strain>
    </source>
</reference>
<name>A0ABU8CJP5_9HYPH</name>
<dbReference type="InterPro" id="IPR035985">
    <property type="entry name" value="Ubiquitin-activating_enz"/>
</dbReference>
<feature type="domain" description="THIF-type NAD/FAD binding fold" evidence="1">
    <location>
        <begin position="169"/>
        <end position="420"/>
    </location>
</feature>
<protein>
    <submittedName>
        <fullName evidence="3">ThiF family adenylyltransferase</fullName>
    </submittedName>
</protein>
<keyword evidence="3" id="KW-0808">Transferase</keyword>
<dbReference type="InterPro" id="IPR002575">
    <property type="entry name" value="Aminoglycoside_PTrfase"/>
</dbReference>
<evidence type="ECO:0000313" key="4">
    <source>
        <dbReference type="Proteomes" id="UP001531129"/>
    </source>
</evidence>
<dbReference type="Proteomes" id="UP001531129">
    <property type="component" value="Unassembled WGS sequence"/>
</dbReference>
<dbReference type="InterPro" id="IPR011009">
    <property type="entry name" value="Kinase-like_dom_sf"/>
</dbReference>
<dbReference type="SUPFAM" id="SSF69572">
    <property type="entry name" value="Activating enzymes of the ubiquitin-like proteins"/>
    <property type="match status" value="1"/>
</dbReference>
<dbReference type="Pfam" id="PF00899">
    <property type="entry name" value="ThiF"/>
    <property type="match status" value="1"/>
</dbReference>
<dbReference type="InterPro" id="IPR000594">
    <property type="entry name" value="ThiF_NAD_FAD-bd"/>
</dbReference>
<organism evidence="3 4">
    <name type="scientific">Rhizobium aouanii</name>
    <dbReference type="NCBI Taxonomy" id="3118145"/>
    <lineage>
        <taxon>Bacteria</taxon>
        <taxon>Pseudomonadati</taxon>
        <taxon>Pseudomonadota</taxon>
        <taxon>Alphaproteobacteria</taxon>
        <taxon>Hyphomicrobiales</taxon>
        <taxon>Rhizobiaceae</taxon>
        <taxon>Rhizobium/Agrobacterium group</taxon>
        <taxon>Rhizobium</taxon>
    </lineage>
</organism>
<gene>
    <name evidence="3" type="ORF">V8Q02_13435</name>
</gene>
<dbReference type="Pfam" id="PF01636">
    <property type="entry name" value="APH"/>
    <property type="match status" value="1"/>
</dbReference>
<dbReference type="GO" id="GO:0016779">
    <property type="term" value="F:nucleotidyltransferase activity"/>
    <property type="evidence" value="ECO:0007669"/>
    <property type="project" value="UniProtKB-KW"/>
</dbReference>